<dbReference type="EMBL" id="PDCK01000042">
    <property type="protein sequence ID" value="PRQ36583.1"/>
    <property type="molecule type" value="Genomic_DNA"/>
</dbReference>
<dbReference type="Gramene" id="PRQ36583">
    <property type="protein sequence ID" value="PRQ36583"/>
    <property type="gene ID" value="RchiOBHm_Chr4g0393201"/>
</dbReference>
<dbReference type="EC" id="2.4.1.91" evidence="1"/>
<accession>A0A2P6QQX6</accession>
<dbReference type="Gene3D" id="3.40.50.2000">
    <property type="entry name" value="Glycogen Phosphorylase B"/>
    <property type="match status" value="1"/>
</dbReference>
<sequence length="117" mass="13552">MHVPWVTSWIGEIRSLFVHIETDIIRDEVGAPGKDKLPQAAAVVVNSFETKDLKVTEELKKRLQKFILVGPLHLVRPLQLFVSDDEDQEQEQDVRVGAPTMVRLQRKTKRIKQEERK</sequence>
<protein>
    <submittedName>
        <fullName evidence="1">Putative flavonol 3-O-glucosyltransferase</fullName>
        <ecNumber evidence="1">2.4.1.91</ecNumber>
    </submittedName>
</protein>
<comment type="caution">
    <text evidence="1">The sequence shown here is derived from an EMBL/GenBank/DDBJ whole genome shotgun (WGS) entry which is preliminary data.</text>
</comment>
<evidence type="ECO:0000313" key="2">
    <source>
        <dbReference type="Proteomes" id="UP000238479"/>
    </source>
</evidence>
<gene>
    <name evidence="1" type="ORF">RchiOBHm_Chr4g0393201</name>
</gene>
<dbReference type="AlphaFoldDB" id="A0A2P6QQX6"/>
<evidence type="ECO:0000313" key="1">
    <source>
        <dbReference type="EMBL" id="PRQ36583.1"/>
    </source>
</evidence>
<keyword evidence="1" id="KW-0328">Glycosyltransferase</keyword>
<proteinExistence type="predicted"/>
<keyword evidence="2" id="KW-1185">Reference proteome</keyword>
<dbReference type="GO" id="GO:0047893">
    <property type="term" value="F:flavonol 3-O-glucosyltransferase activity"/>
    <property type="evidence" value="ECO:0007669"/>
    <property type="project" value="UniProtKB-EC"/>
</dbReference>
<dbReference type="Proteomes" id="UP000238479">
    <property type="component" value="Chromosome 4"/>
</dbReference>
<organism evidence="1 2">
    <name type="scientific">Rosa chinensis</name>
    <name type="common">China rose</name>
    <dbReference type="NCBI Taxonomy" id="74649"/>
    <lineage>
        <taxon>Eukaryota</taxon>
        <taxon>Viridiplantae</taxon>
        <taxon>Streptophyta</taxon>
        <taxon>Embryophyta</taxon>
        <taxon>Tracheophyta</taxon>
        <taxon>Spermatophyta</taxon>
        <taxon>Magnoliopsida</taxon>
        <taxon>eudicotyledons</taxon>
        <taxon>Gunneridae</taxon>
        <taxon>Pentapetalae</taxon>
        <taxon>rosids</taxon>
        <taxon>fabids</taxon>
        <taxon>Rosales</taxon>
        <taxon>Rosaceae</taxon>
        <taxon>Rosoideae</taxon>
        <taxon>Rosoideae incertae sedis</taxon>
        <taxon>Rosa</taxon>
    </lineage>
</organism>
<name>A0A2P6QQX6_ROSCH</name>
<keyword evidence="1" id="KW-0808">Transferase</keyword>
<reference evidence="1 2" key="1">
    <citation type="journal article" date="2018" name="Nat. Genet.">
        <title>The Rosa genome provides new insights in the design of modern roses.</title>
        <authorList>
            <person name="Bendahmane M."/>
        </authorList>
    </citation>
    <scope>NUCLEOTIDE SEQUENCE [LARGE SCALE GENOMIC DNA]</scope>
    <source>
        <strain evidence="2">cv. Old Blush</strain>
    </source>
</reference>